<dbReference type="PANTHER" id="PTHR30143:SF0">
    <property type="entry name" value="2-KETO-4-PENTENOATE HYDRATASE"/>
    <property type="match status" value="1"/>
</dbReference>
<dbReference type="RefSeq" id="WP_344538935.1">
    <property type="nucleotide sequence ID" value="NZ_BAAATM010000013.1"/>
</dbReference>
<dbReference type="GO" id="GO:0016787">
    <property type="term" value="F:hydrolase activity"/>
    <property type="evidence" value="ECO:0007669"/>
    <property type="project" value="UniProtKB-KW"/>
</dbReference>
<dbReference type="InterPro" id="IPR050772">
    <property type="entry name" value="Hydratase-Decarb/MhpD_sf"/>
</dbReference>
<comment type="caution">
    <text evidence="3">The sequence shown here is derived from an EMBL/GenBank/DDBJ whole genome shotgun (WGS) entry which is preliminary data.</text>
</comment>
<protein>
    <submittedName>
        <fullName evidence="3">Fumarylacetoacetate hydrolase family protein</fullName>
    </submittedName>
</protein>
<feature type="domain" description="Fumarylacetoacetase-like C-terminal" evidence="2">
    <location>
        <begin position="106"/>
        <end position="257"/>
    </location>
</feature>
<keyword evidence="3" id="KW-0378">Hydrolase</keyword>
<sequence length="267" mass="28080">MTVTTAAGAPHIEDVVDRLDLAETSRTPVGDDGTWPALTLDEAYTAQAALVARRTARGEHEAGLKLGFTSAAKMRQMGVSDLIVGRLTDAMRVAEGDALDRTALIHPRVEPEVAFRVGRDVDLADPDADLVSSVDAAAPTLEVIDSRYEGFRFDLPRVVADNTSAARYVTGAWVPLDPRALGNLAVTLRVDGRDTAFGSTSAILGHPMRTLTRLQALGARLGLRLRAGSVVLAGAATAAVPLPVGHVEVAIPTLGRAGIHVEGARDE</sequence>
<evidence type="ECO:0000313" key="3">
    <source>
        <dbReference type="EMBL" id="GAA2540113.1"/>
    </source>
</evidence>
<organism evidence="3 4">
    <name type="scientific">Streptomyces levis</name>
    <dbReference type="NCBI Taxonomy" id="285566"/>
    <lineage>
        <taxon>Bacteria</taxon>
        <taxon>Bacillati</taxon>
        <taxon>Actinomycetota</taxon>
        <taxon>Actinomycetes</taxon>
        <taxon>Kitasatosporales</taxon>
        <taxon>Streptomycetaceae</taxon>
        <taxon>Streptomyces</taxon>
    </lineage>
</organism>
<dbReference type="SUPFAM" id="SSF56529">
    <property type="entry name" value="FAH"/>
    <property type="match status" value="1"/>
</dbReference>
<keyword evidence="1" id="KW-0456">Lyase</keyword>
<dbReference type="PANTHER" id="PTHR30143">
    <property type="entry name" value="ACID HYDRATASE"/>
    <property type="match status" value="1"/>
</dbReference>
<accession>A0ABN3NV24</accession>
<gene>
    <name evidence="3" type="ORF">GCM10010423_42600</name>
</gene>
<keyword evidence="4" id="KW-1185">Reference proteome</keyword>
<dbReference type="Pfam" id="PF01557">
    <property type="entry name" value="FAA_hydrolase"/>
    <property type="match status" value="1"/>
</dbReference>
<dbReference type="InterPro" id="IPR036663">
    <property type="entry name" value="Fumarylacetoacetase_C_sf"/>
</dbReference>
<evidence type="ECO:0000256" key="1">
    <source>
        <dbReference type="ARBA" id="ARBA00023239"/>
    </source>
</evidence>
<reference evidence="3 4" key="1">
    <citation type="journal article" date="2019" name="Int. J. Syst. Evol. Microbiol.">
        <title>The Global Catalogue of Microorganisms (GCM) 10K type strain sequencing project: providing services to taxonomists for standard genome sequencing and annotation.</title>
        <authorList>
            <consortium name="The Broad Institute Genomics Platform"/>
            <consortium name="The Broad Institute Genome Sequencing Center for Infectious Disease"/>
            <person name="Wu L."/>
            <person name="Ma J."/>
        </authorList>
    </citation>
    <scope>NUCLEOTIDE SEQUENCE [LARGE SCALE GENOMIC DNA]</scope>
    <source>
        <strain evidence="3 4">JCM 6924</strain>
    </source>
</reference>
<evidence type="ECO:0000313" key="4">
    <source>
        <dbReference type="Proteomes" id="UP001501095"/>
    </source>
</evidence>
<dbReference type="EMBL" id="BAAATM010000013">
    <property type="protein sequence ID" value="GAA2540113.1"/>
    <property type="molecule type" value="Genomic_DNA"/>
</dbReference>
<proteinExistence type="predicted"/>
<name>A0ABN3NV24_9ACTN</name>
<dbReference type="InterPro" id="IPR011234">
    <property type="entry name" value="Fumarylacetoacetase-like_C"/>
</dbReference>
<dbReference type="Gene3D" id="3.90.850.10">
    <property type="entry name" value="Fumarylacetoacetase-like, C-terminal domain"/>
    <property type="match status" value="1"/>
</dbReference>
<dbReference type="Proteomes" id="UP001501095">
    <property type="component" value="Unassembled WGS sequence"/>
</dbReference>
<evidence type="ECO:0000259" key="2">
    <source>
        <dbReference type="Pfam" id="PF01557"/>
    </source>
</evidence>